<proteinExistence type="predicted"/>
<reference evidence="2" key="1">
    <citation type="submission" date="2022-08" db="EMBL/GenBank/DDBJ databases">
        <authorList>
            <consortium name="DOE Joint Genome Institute"/>
            <person name="Min B."/>
            <person name="Riley R."/>
            <person name="Sierra-Patev S."/>
            <person name="Naranjo-Ortiz M."/>
            <person name="Looney B."/>
            <person name="Konkel Z."/>
            <person name="Slot J.C."/>
            <person name="Sakamoto Y."/>
            <person name="Steenwyk J.L."/>
            <person name="Rokas A."/>
            <person name="Carro J."/>
            <person name="Camarero S."/>
            <person name="Ferreira P."/>
            <person name="Molpeceres G."/>
            <person name="Ruiz-Duenas F.J."/>
            <person name="Serrano A."/>
            <person name="Henrissat B."/>
            <person name="Drula E."/>
            <person name="Hughes K.W."/>
            <person name="Mata J.L."/>
            <person name="Ishikawa N.K."/>
            <person name="Vargas-Isla R."/>
            <person name="Ushijima S."/>
            <person name="Smith C.A."/>
            <person name="Ahrendt S."/>
            <person name="Andreopoulos W."/>
            <person name="He G."/>
            <person name="Labutti K."/>
            <person name="Lipzen A."/>
            <person name="Ng V."/>
            <person name="Sandor L."/>
            <person name="Barry K."/>
            <person name="Martinez A.T."/>
            <person name="Xiao Y."/>
            <person name="Gibbons J.G."/>
            <person name="Terashima K."/>
            <person name="Hibbett D.S."/>
            <person name="Grigoriev I.V."/>
        </authorList>
    </citation>
    <scope>NUCLEOTIDE SEQUENCE</scope>
    <source>
        <strain evidence="2">Sp2 HRB7682 ss15</strain>
    </source>
</reference>
<accession>A0A9W9AYQ5</accession>
<dbReference type="EMBL" id="JANVFS010000005">
    <property type="protein sequence ID" value="KAJ4492109.1"/>
    <property type="molecule type" value="Genomic_DNA"/>
</dbReference>
<keyword evidence="1" id="KW-0732">Signal</keyword>
<name>A0A9W9AYQ5_9AGAR</name>
<gene>
    <name evidence="2" type="ORF">C8J55DRAFT_486023</name>
</gene>
<reference evidence="2" key="2">
    <citation type="journal article" date="2023" name="Proc. Natl. Acad. Sci. U.S.A.">
        <title>A global phylogenomic analysis of the shiitake genus Lentinula.</title>
        <authorList>
            <person name="Sierra-Patev S."/>
            <person name="Min B."/>
            <person name="Naranjo-Ortiz M."/>
            <person name="Looney B."/>
            <person name="Konkel Z."/>
            <person name="Slot J.C."/>
            <person name="Sakamoto Y."/>
            <person name="Steenwyk J.L."/>
            <person name="Rokas A."/>
            <person name="Carro J."/>
            <person name="Camarero S."/>
            <person name="Ferreira P."/>
            <person name="Molpeceres G."/>
            <person name="Ruiz-Duenas F.J."/>
            <person name="Serrano A."/>
            <person name="Henrissat B."/>
            <person name="Drula E."/>
            <person name="Hughes K.W."/>
            <person name="Mata J.L."/>
            <person name="Ishikawa N.K."/>
            <person name="Vargas-Isla R."/>
            <person name="Ushijima S."/>
            <person name="Smith C.A."/>
            <person name="Donoghue J."/>
            <person name="Ahrendt S."/>
            <person name="Andreopoulos W."/>
            <person name="He G."/>
            <person name="LaButti K."/>
            <person name="Lipzen A."/>
            <person name="Ng V."/>
            <person name="Riley R."/>
            <person name="Sandor L."/>
            <person name="Barry K."/>
            <person name="Martinez A.T."/>
            <person name="Xiao Y."/>
            <person name="Gibbons J.G."/>
            <person name="Terashima K."/>
            <person name="Grigoriev I.V."/>
            <person name="Hibbett D."/>
        </authorList>
    </citation>
    <scope>NUCLEOTIDE SEQUENCE</scope>
    <source>
        <strain evidence="2">Sp2 HRB7682 ss15</strain>
    </source>
</reference>
<evidence type="ECO:0000256" key="1">
    <source>
        <dbReference type="SAM" id="SignalP"/>
    </source>
</evidence>
<dbReference type="Proteomes" id="UP001150238">
    <property type="component" value="Unassembled WGS sequence"/>
</dbReference>
<evidence type="ECO:0000313" key="2">
    <source>
        <dbReference type="EMBL" id="KAJ4492109.1"/>
    </source>
</evidence>
<organism evidence="2 3">
    <name type="scientific">Lentinula lateritia</name>
    <dbReference type="NCBI Taxonomy" id="40482"/>
    <lineage>
        <taxon>Eukaryota</taxon>
        <taxon>Fungi</taxon>
        <taxon>Dikarya</taxon>
        <taxon>Basidiomycota</taxon>
        <taxon>Agaricomycotina</taxon>
        <taxon>Agaricomycetes</taxon>
        <taxon>Agaricomycetidae</taxon>
        <taxon>Agaricales</taxon>
        <taxon>Marasmiineae</taxon>
        <taxon>Omphalotaceae</taxon>
        <taxon>Lentinula</taxon>
    </lineage>
</organism>
<dbReference type="AlphaFoldDB" id="A0A9W9AYQ5"/>
<evidence type="ECO:0000313" key="3">
    <source>
        <dbReference type="Proteomes" id="UP001150238"/>
    </source>
</evidence>
<feature type="chain" id="PRO_5040734585" evidence="1">
    <location>
        <begin position="28"/>
        <end position="344"/>
    </location>
</feature>
<feature type="signal peptide" evidence="1">
    <location>
        <begin position="1"/>
        <end position="27"/>
    </location>
</feature>
<protein>
    <submittedName>
        <fullName evidence="2">Uncharacterized protein</fullName>
    </submittedName>
</protein>
<sequence length="344" mass="39270">MLLLPQSCARSHFVLVLFLSTILGTFAIPLAPRESPSTIPELKPRTNNLEVSLGLKRTDSDGKTLPYKVEKNPKDLDYPGVVLLLPDENWFIIFARTQEISAKKNPTTNLWEIQRTAVSRPRLRQIMGIAEFGNTEDKLKFFDAIDHLPSQPSPYGALHMVIEYISGRMKMKEYPLPVTFKYEDQENNWQQIFWAMTNPTRENQYPHTPYLKLAPGMTLDGWRKLNDPMKNGGNTATWPFVGTFSEDVPHVQQEAVPSKGKHIQFLPGNASPWDKSQEPISHIQESFYHGIPSCGMHHKYNQRMLRVTQIENLPPGDLAIDEYADLVKHHKIPVTTFIKAIPFA</sequence>
<comment type="caution">
    <text evidence="2">The sequence shown here is derived from an EMBL/GenBank/DDBJ whole genome shotgun (WGS) entry which is preliminary data.</text>
</comment>